<keyword evidence="1" id="KW-1133">Transmembrane helix</keyword>
<keyword evidence="1" id="KW-0472">Membrane</keyword>
<accession>A0A936Z5N8</accession>
<dbReference type="RefSeq" id="WP_201677905.1">
    <property type="nucleotide sequence ID" value="NZ_JAEQNE010000013.1"/>
</dbReference>
<name>A0A936Z5N8_9BURK</name>
<gene>
    <name evidence="2" type="ORF">JJ685_29145</name>
</gene>
<reference evidence="2 3" key="1">
    <citation type="journal article" date="2017" name="Int. J. Syst. Evol. Microbiol.">
        <title>Ramlibacter monticola sp. nov., isolated from forest soil.</title>
        <authorList>
            <person name="Chaudhary D.K."/>
            <person name="Kim J."/>
        </authorList>
    </citation>
    <scope>NUCLEOTIDE SEQUENCE [LARGE SCALE GENOMIC DNA]</scope>
    <source>
        <strain evidence="2 3">KACC 19175</strain>
    </source>
</reference>
<dbReference type="EMBL" id="JAEQNE010000013">
    <property type="protein sequence ID" value="MBL0395233.1"/>
    <property type="molecule type" value="Genomic_DNA"/>
</dbReference>
<evidence type="ECO:0000313" key="2">
    <source>
        <dbReference type="EMBL" id="MBL0395233.1"/>
    </source>
</evidence>
<feature type="transmembrane region" description="Helical" evidence="1">
    <location>
        <begin position="40"/>
        <end position="59"/>
    </location>
</feature>
<comment type="caution">
    <text evidence="2">The sequence shown here is derived from an EMBL/GenBank/DDBJ whole genome shotgun (WGS) entry which is preliminary data.</text>
</comment>
<sequence length="284" mass="31375">MPEPDIGLAILRDMRWLGAAVFLLALLLAWLLPTRRSHRMAALAGVLVLPLLGLGWEGWREHLFRSAQAQARTLFEAHCRSAGVQIHRAVDGVEGVLLMRRRAPATAVYKQYAMTDPYGDDLNGDGYALSFLWGRNGSGRVESTATSAMGYRYVVMANEDGVGYTRFELGGGTRDEGGVLPVLRSPATELPRYGITWEDLSSREDRDHWIAGSRLMAVDTATGEVIAERIGWMWDASLDTEPDARHAWTFAAAHACPPFPVLGGQPYRIGQTRTFAEQVLKPDH</sequence>
<dbReference type="Proteomes" id="UP000599109">
    <property type="component" value="Unassembled WGS sequence"/>
</dbReference>
<organism evidence="2 3">
    <name type="scientific">Ramlibacter monticola</name>
    <dbReference type="NCBI Taxonomy" id="1926872"/>
    <lineage>
        <taxon>Bacteria</taxon>
        <taxon>Pseudomonadati</taxon>
        <taxon>Pseudomonadota</taxon>
        <taxon>Betaproteobacteria</taxon>
        <taxon>Burkholderiales</taxon>
        <taxon>Comamonadaceae</taxon>
        <taxon>Ramlibacter</taxon>
    </lineage>
</organism>
<dbReference type="AlphaFoldDB" id="A0A936Z5N8"/>
<keyword evidence="1" id="KW-0812">Transmembrane</keyword>
<keyword evidence="3" id="KW-1185">Reference proteome</keyword>
<evidence type="ECO:0000313" key="3">
    <source>
        <dbReference type="Proteomes" id="UP000599109"/>
    </source>
</evidence>
<proteinExistence type="predicted"/>
<feature type="transmembrane region" description="Helical" evidence="1">
    <location>
        <begin position="16"/>
        <end position="33"/>
    </location>
</feature>
<evidence type="ECO:0000256" key="1">
    <source>
        <dbReference type="SAM" id="Phobius"/>
    </source>
</evidence>
<protein>
    <submittedName>
        <fullName evidence="2">Uncharacterized protein</fullName>
    </submittedName>
</protein>